<organism evidence="3 4">
    <name type="scientific">Streptosporangium jomthongense</name>
    <dbReference type="NCBI Taxonomy" id="1193683"/>
    <lineage>
        <taxon>Bacteria</taxon>
        <taxon>Bacillati</taxon>
        <taxon>Actinomycetota</taxon>
        <taxon>Actinomycetes</taxon>
        <taxon>Streptosporangiales</taxon>
        <taxon>Streptosporangiaceae</taxon>
        <taxon>Streptosporangium</taxon>
    </lineage>
</organism>
<protein>
    <submittedName>
        <fullName evidence="3">Uncharacterized protein</fullName>
    </submittedName>
</protein>
<sequence length="160" mass="16929">MSNTQNPIQPLVAEAPERLTYNPAIVAMFRGAAEPELNKAAAAIAERKAEISKLQGEIAAWERHAAGIRQAVREVEANSTPAPVTPTRCGACQELIVLGEYGWVHAGRELKSDGHLCNPERADSPSAKPVAPGELSADPDALVAAFEANHDEFAAGGGRR</sequence>
<feature type="region of interest" description="Disordered" evidence="2">
    <location>
        <begin position="115"/>
        <end position="138"/>
    </location>
</feature>
<comment type="caution">
    <text evidence="3">The sequence shown here is derived from an EMBL/GenBank/DDBJ whole genome shotgun (WGS) entry which is preliminary data.</text>
</comment>
<keyword evidence="1" id="KW-0175">Coiled coil</keyword>
<keyword evidence="4" id="KW-1185">Reference proteome</keyword>
<feature type="coiled-coil region" evidence="1">
    <location>
        <begin position="37"/>
        <end position="64"/>
    </location>
</feature>
<dbReference type="RefSeq" id="WP_386195589.1">
    <property type="nucleotide sequence ID" value="NZ_JBHSBC010000047.1"/>
</dbReference>
<proteinExistence type="predicted"/>
<name>A0ABV8FB18_9ACTN</name>
<gene>
    <name evidence="3" type="ORF">ACFOYY_35485</name>
</gene>
<dbReference type="Proteomes" id="UP001595698">
    <property type="component" value="Unassembled WGS sequence"/>
</dbReference>
<evidence type="ECO:0000256" key="1">
    <source>
        <dbReference type="SAM" id="Coils"/>
    </source>
</evidence>
<evidence type="ECO:0000313" key="4">
    <source>
        <dbReference type="Proteomes" id="UP001595698"/>
    </source>
</evidence>
<dbReference type="EMBL" id="JBHSBC010000047">
    <property type="protein sequence ID" value="MFC3985479.1"/>
    <property type="molecule type" value="Genomic_DNA"/>
</dbReference>
<accession>A0ABV8FB18</accession>
<evidence type="ECO:0000256" key="2">
    <source>
        <dbReference type="SAM" id="MobiDB-lite"/>
    </source>
</evidence>
<evidence type="ECO:0000313" key="3">
    <source>
        <dbReference type="EMBL" id="MFC3985479.1"/>
    </source>
</evidence>
<reference evidence="4" key="1">
    <citation type="journal article" date="2019" name="Int. J. Syst. Evol. Microbiol.">
        <title>The Global Catalogue of Microorganisms (GCM) 10K type strain sequencing project: providing services to taxonomists for standard genome sequencing and annotation.</title>
        <authorList>
            <consortium name="The Broad Institute Genomics Platform"/>
            <consortium name="The Broad Institute Genome Sequencing Center for Infectious Disease"/>
            <person name="Wu L."/>
            <person name="Ma J."/>
        </authorList>
    </citation>
    <scope>NUCLEOTIDE SEQUENCE [LARGE SCALE GENOMIC DNA]</scope>
    <source>
        <strain evidence="4">TBRC 7912</strain>
    </source>
</reference>